<sequence>MTEPCAKRNPLVRSGTTQDGRIRAELATDHFLPDERDLADLILFGQRFARHIQYYDAGNAKAGDWTAFFESDVTASLAALAKLPVDAFRGTQLDLENWLKADPARDPAQLAAHMRLAFHLPLVLLQIAAGHHARLPADHPFSATLVELAARDLAEPLGGLIGWYKGAFDASLGAGNEVFADDPLLPADYNIDGAGGDTRLRLSATIAAAIAGQPEFSVAPVPKAILAKVDAAGWASLYAATAADPSPYVDAIGQSNQRYEQIYDALSYNLLSTAVEHVYQALERIRRDAVAHLQESLASFAGHAPNYGLWLAFLKLFQHARGEMNRFTERHLDFYFREVLRLDNRAAQPDRVHLLFELAKGVEAHLLRAGTLFRAGKDALGNPVSYALDNDIVVNRASVAELRGLQVLAGGTSSAPTRLPLAALAVRSRDGLGEVELARDEPSWPPFGPTVSPAARIGFAVADRKLFLREGTRSISIRAELKNPLASTAISPRWVVRLTGEKGWFELSGTAQISTVLDNSFSEPAEEEAARPPSKAQSKTAESNARKKKPNAFADRKTSSKGLHILEITLDLDPDDPPIVPLDAKLHGTDYPPGVPVAEITFDFAASSSARAFAVLRDTRASRLTLATEASGLKNLMVIAGGGVVDVAKPFPPFGAQPLAGAQWIVGSAEIFSKSIDDWALSLDWATSYSTTGYFWNRSADSYNPGEAVLSGGKWIAVPGSVSKTSRRFGRGRKATNNTDIGLGETGVEIAMKSADLIDGLTEQTLENQPLTATSLNGFVRLRLPADFGHSAFVRENTRALIGLSGGAAYVASTSVNVTTQSLPREPYNPLITRLEAAYATTRDPVEDFTLLHPFGLSDGSSDGRLFPSLPFEGALLIGVQDFAAPARLTLLVQVADGSGDPLKQAPPLQFHYLDGDAWLALDEQDIDDKTRNFSSSGVLGLNLPEAADRDHRVLPAGLHWIRIAASHDADALNRLLSVDAQAARASFVDNGNDPAFLATPLQAGSISKLAAPELAIKKITQPYSSFDGRPREGNRAFATRVSERLRHKDRAVTLWDYEALVLEAFPRLYRVKCLGTTELERNAQNSIVPDNELMPGAVTVVTVPWTHGQNARDPLRPYTDQATLTAVDAFLRRRISPFVRLEVQNPKFEEVQVDFKVKFMPGIGDIAFYIDELNKALIGFLTPWSRPGGGDITFGGRLWKSTIIDFVEELPQVDFVTDFRLYHKVDIAAPAGGWTPVDVELIEATTARSILVSAARHNISEVPGNA</sequence>
<evidence type="ECO:0000256" key="1">
    <source>
        <dbReference type="SAM" id="MobiDB-lite"/>
    </source>
</evidence>
<proteinExistence type="predicted"/>
<comment type="caution">
    <text evidence="2">The sequence shown here is derived from an EMBL/GenBank/DDBJ whole genome shotgun (WGS) entry which is preliminary data.</text>
</comment>
<dbReference type="Proteomes" id="UP000669060">
    <property type="component" value="Unassembled WGS sequence"/>
</dbReference>
<evidence type="ECO:0000313" key="2">
    <source>
        <dbReference type="EMBL" id="MBO3274754.1"/>
    </source>
</evidence>
<protein>
    <recommendedName>
        <fullName evidence="4">Baseplate protein J-like domain-containing protein</fullName>
    </recommendedName>
</protein>
<reference evidence="2 3" key="1">
    <citation type="submission" date="2020-12" db="EMBL/GenBank/DDBJ databases">
        <title>Pseudomonas schmalbachii sp. nov. isolated from millipede gut.</title>
        <authorList>
            <person name="Shelomi M."/>
        </authorList>
    </citation>
    <scope>NUCLEOTIDE SEQUENCE [LARGE SCALE GENOMIC DNA]</scope>
    <source>
        <strain evidence="2 3">Milli4</strain>
    </source>
</reference>
<feature type="region of interest" description="Disordered" evidence="1">
    <location>
        <begin position="521"/>
        <end position="557"/>
    </location>
</feature>
<name>A0ABS3TQA1_9PSED</name>
<dbReference type="EMBL" id="JAELYA010000002">
    <property type="protein sequence ID" value="MBO3274754.1"/>
    <property type="molecule type" value="Genomic_DNA"/>
</dbReference>
<gene>
    <name evidence="2" type="ORF">JFY56_05930</name>
</gene>
<evidence type="ECO:0008006" key="4">
    <source>
        <dbReference type="Google" id="ProtNLM"/>
    </source>
</evidence>
<organism evidence="2 3">
    <name type="scientific">Pseudomonas schmalbachii</name>
    <dbReference type="NCBI Taxonomy" id="2816993"/>
    <lineage>
        <taxon>Bacteria</taxon>
        <taxon>Pseudomonadati</taxon>
        <taxon>Pseudomonadota</taxon>
        <taxon>Gammaproteobacteria</taxon>
        <taxon>Pseudomonadales</taxon>
        <taxon>Pseudomonadaceae</taxon>
        <taxon>Pseudomonas</taxon>
    </lineage>
</organism>
<evidence type="ECO:0000313" key="3">
    <source>
        <dbReference type="Proteomes" id="UP000669060"/>
    </source>
</evidence>
<dbReference type="RefSeq" id="WP_208312608.1">
    <property type="nucleotide sequence ID" value="NZ_JAELYA010000002.1"/>
</dbReference>
<accession>A0ABS3TQA1</accession>
<keyword evidence="3" id="KW-1185">Reference proteome</keyword>